<dbReference type="EMBL" id="CP040396">
    <property type="protein sequence ID" value="QCT02046.1"/>
    <property type="molecule type" value="Genomic_DNA"/>
</dbReference>
<dbReference type="Proteomes" id="UP000300879">
    <property type="component" value="Chromosome"/>
</dbReference>
<organism evidence="1 2">
    <name type="scientific">Paenibacillus algicola</name>
    <dbReference type="NCBI Taxonomy" id="2565926"/>
    <lineage>
        <taxon>Bacteria</taxon>
        <taxon>Bacillati</taxon>
        <taxon>Bacillota</taxon>
        <taxon>Bacilli</taxon>
        <taxon>Bacillales</taxon>
        <taxon>Paenibacillaceae</taxon>
        <taxon>Paenibacillus</taxon>
    </lineage>
</organism>
<proteinExistence type="predicted"/>
<reference evidence="1 2" key="1">
    <citation type="submission" date="2019-05" db="EMBL/GenBank/DDBJ databases">
        <authorList>
            <person name="Chen C."/>
        </authorList>
    </citation>
    <scope>NUCLEOTIDE SEQUENCE [LARGE SCALE GENOMIC DNA]</scope>
    <source>
        <strain evidence="1 2">HB172198</strain>
    </source>
</reference>
<dbReference type="AlphaFoldDB" id="A0A4P8XHP2"/>
<protein>
    <submittedName>
        <fullName evidence="1">Uncharacterized protein</fullName>
    </submittedName>
</protein>
<evidence type="ECO:0000313" key="1">
    <source>
        <dbReference type="EMBL" id="QCT02046.1"/>
    </source>
</evidence>
<sequence>MLYVYFFLDFIGKWKRFHTLINITSLFRSNTSVYGNIPLPFVGNFQELFIKLFTWSGQIMSV</sequence>
<keyword evidence="2" id="KW-1185">Reference proteome</keyword>
<evidence type="ECO:0000313" key="2">
    <source>
        <dbReference type="Proteomes" id="UP000300879"/>
    </source>
</evidence>
<dbReference type="KEGG" id="palo:E6C60_1330"/>
<gene>
    <name evidence="1" type="ORF">E6C60_1330</name>
</gene>
<name>A0A4P8XHP2_9BACL</name>
<accession>A0A4P8XHP2</accession>